<accession>A0A6F8T025</accession>
<feature type="compositionally biased region" description="Polar residues" evidence="1">
    <location>
        <begin position="124"/>
        <end position="135"/>
    </location>
</feature>
<reference evidence="2" key="1">
    <citation type="journal article" date="2020" name="Microbiol. Resour. Announc.">
        <title>Complete Genome Sequence of Novel Psychrotolerant Legionella Strain TUM19329, Isolated from Antarctic Lake Sediment.</title>
        <authorList>
            <person name="Shimada S."/>
            <person name="Nakai R."/>
            <person name="Aoki K."/>
            <person name="Shimoeda N."/>
            <person name="Ohno G."/>
            <person name="Miyazaki Y."/>
            <person name="Kudoh S."/>
            <person name="Imura S."/>
            <person name="Watanabe K."/>
            <person name="Ishii Y."/>
            <person name="Tateda K."/>
        </authorList>
    </citation>
    <scope>NUCLEOTIDE SEQUENCE [LARGE SCALE GENOMIC DNA]</scope>
    <source>
        <strain evidence="2">TUM19329</strain>
    </source>
</reference>
<sequence>MPLISVKKFSCSLEINGKYIGKIEIDNRISTFGEMTQIAKGKYQIVPVSEKYRSELFFLNKEEKDKIGADKATAIVDGTTYEGPVIIIDGKNITISETRIVPDLSEEDTVLSYVATLKRLNQSRQATSETESRSAGPQEGFCRK</sequence>
<proteinExistence type="predicted"/>
<dbReference type="Proteomes" id="UP000502894">
    <property type="component" value="Chromosome"/>
</dbReference>
<evidence type="ECO:0000313" key="3">
    <source>
        <dbReference type="Proteomes" id="UP000502894"/>
    </source>
</evidence>
<dbReference type="AlphaFoldDB" id="A0A6F8T025"/>
<keyword evidence="3" id="KW-1185">Reference proteome</keyword>
<gene>
    <name evidence="2" type="ORF">TUM19329_01500</name>
</gene>
<dbReference type="KEGG" id="lant:TUM19329_01500"/>
<evidence type="ECO:0000313" key="2">
    <source>
        <dbReference type="EMBL" id="BCA93789.1"/>
    </source>
</evidence>
<protein>
    <submittedName>
        <fullName evidence="2">Uncharacterized protein</fullName>
    </submittedName>
</protein>
<name>A0A6F8T025_9GAMM</name>
<organism evidence="2 3">
    <name type="scientific">Legionella antarctica</name>
    <dbReference type="NCBI Taxonomy" id="2708020"/>
    <lineage>
        <taxon>Bacteria</taxon>
        <taxon>Pseudomonadati</taxon>
        <taxon>Pseudomonadota</taxon>
        <taxon>Gammaproteobacteria</taxon>
        <taxon>Legionellales</taxon>
        <taxon>Legionellaceae</taxon>
        <taxon>Legionella</taxon>
    </lineage>
</organism>
<evidence type="ECO:0000256" key="1">
    <source>
        <dbReference type="SAM" id="MobiDB-lite"/>
    </source>
</evidence>
<feature type="region of interest" description="Disordered" evidence="1">
    <location>
        <begin position="124"/>
        <end position="144"/>
    </location>
</feature>
<dbReference type="EMBL" id="AP022839">
    <property type="protein sequence ID" value="BCA93789.1"/>
    <property type="molecule type" value="Genomic_DNA"/>
</dbReference>